<organism evidence="1 2">
    <name type="scientific">Bifidobacterium longum subsp. infantis</name>
    <dbReference type="NCBI Taxonomy" id="1682"/>
    <lineage>
        <taxon>Bacteria</taxon>
        <taxon>Bacillati</taxon>
        <taxon>Actinomycetota</taxon>
        <taxon>Actinomycetes</taxon>
        <taxon>Bifidobacteriales</taxon>
        <taxon>Bifidobacteriaceae</taxon>
        <taxon>Bifidobacterium</taxon>
    </lineage>
</organism>
<sequence>MEGIRLRTWSHGEMIVYLSHHVTVIHVVIQESVILLDTA</sequence>
<evidence type="ECO:0000313" key="1">
    <source>
        <dbReference type="EMBL" id="ALE09671.1"/>
    </source>
</evidence>
<proteinExistence type="predicted"/>
<name>A0A0M3T6B6_BIFLI</name>
<dbReference type="Proteomes" id="UP000067206">
    <property type="component" value="Chromosome"/>
</dbReference>
<protein>
    <submittedName>
        <fullName evidence="1">Uncharacterized protein</fullName>
    </submittedName>
</protein>
<dbReference type="EMBL" id="CP010411">
    <property type="protein sequence ID" value="ALE09671.1"/>
    <property type="molecule type" value="Genomic_DNA"/>
</dbReference>
<evidence type="ECO:0000313" key="2">
    <source>
        <dbReference type="Proteomes" id="UP000067206"/>
    </source>
</evidence>
<reference evidence="1 2" key="1">
    <citation type="submission" date="2014-12" db="EMBL/GenBank/DDBJ databases">
        <title>Complete genome sequence of Bifidobacterium longum subsp. infantis BT1.</title>
        <authorList>
            <person name="Kim J.F."/>
            <person name="Kwak M.-J."/>
        </authorList>
    </citation>
    <scope>NUCLEOTIDE SEQUENCE [LARGE SCALE GENOMIC DNA]</scope>
    <source>
        <strain evidence="1 2">BT1</strain>
    </source>
</reference>
<dbReference type="PATRIC" id="fig|1682.24.peg.1614"/>
<dbReference type="AlphaFoldDB" id="A0A0M3T6B6"/>
<gene>
    <name evidence="1" type="ORF">RY67_1659</name>
</gene>
<accession>A0A0M3T6B6</accession>